<feature type="domain" description="RNase H type-1" evidence="1">
    <location>
        <begin position="131"/>
        <end position="250"/>
    </location>
</feature>
<evidence type="ECO:0000313" key="2">
    <source>
        <dbReference type="EMBL" id="KAK3223768.1"/>
    </source>
</evidence>
<gene>
    <name evidence="2" type="ORF">Dsin_010793</name>
</gene>
<comment type="caution">
    <text evidence="2">The sequence shown here is derived from an EMBL/GenBank/DDBJ whole genome shotgun (WGS) entry which is preliminary data.</text>
</comment>
<dbReference type="InterPro" id="IPR052929">
    <property type="entry name" value="RNase_H-like_EbsB-rel"/>
</dbReference>
<dbReference type="Proteomes" id="UP001281410">
    <property type="component" value="Unassembled WGS sequence"/>
</dbReference>
<protein>
    <recommendedName>
        <fullName evidence="1">RNase H type-1 domain-containing protein</fullName>
    </recommendedName>
</protein>
<dbReference type="EMBL" id="JANJYJ010000003">
    <property type="protein sequence ID" value="KAK3223768.1"/>
    <property type="molecule type" value="Genomic_DNA"/>
</dbReference>
<evidence type="ECO:0000259" key="1">
    <source>
        <dbReference type="Pfam" id="PF13456"/>
    </source>
</evidence>
<dbReference type="Gene3D" id="3.30.420.10">
    <property type="entry name" value="Ribonuclease H-like superfamily/Ribonuclease H"/>
    <property type="match status" value="1"/>
</dbReference>
<dbReference type="Pfam" id="PF13456">
    <property type="entry name" value="RVT_3"/>
    <property type="match status" value="1"/>
</dbReference>
<dbReference type="PANTHER" id="PTHR47074:SF67">
    <property type="entry name" value="RNASE H TYPE-1 DOMAIN-CONTAINING PROTEIN"/>
    <property type="match status" value="1"/>
</dbReference>
<dbReference type="InterPro" id="IPR036397">
    <property type="entry name" value="RNaseH_sf"/>
</dbReference>
<name>A0AAE0AT72_9ROSI</name>
<keyword evidence="3" id="KW-1185">Reference proteome</keyword>
<dbReference type="PANTHER" id="PTHR47074">
    <property type="entry name" value="BNAC02G40300D PROTEIN"/>
    <property type="match status" value="1"/>
</dbReference>
<reference evidence="2" key="1">
    <citation type="journal article" date="2023" name="Plant J.">
        <title>Genome sequences and population genomics provide insights into the demographic history, inbreeding, and mutation load of two 'living fossil' tree species of Dipteronia.</title>
        <authorList>
            <person name="Feng Y."/>
            <person name="Comes H.P."/>
            <person name="Chen J."/>
            <person name="Zhu S."/>
            <person name="Lu R."/>
            <person name="Zhang X."/>
            <person name="Li P."/>
            <person name="Qiu J."/>
            <person name="Olsen K.M."/>
            <person name="Qiu Y."/>
        </authorList>
    </citation>
    <scope>NUCLEOTIDE SEQUENCE</scope>
    <source>
        <strain evidence="2">NBL</strain>
    </source>
</reference>
<dbReference type="GO" id="GO:0003676">
    <property type="term" value="F:nucleic acid binding"/>
    <property type="evidence" value="ECO:0007669"/>
    <property type="project" value="InterPro"/>
</dbReference>
<sequence>MCNNALPSLANMCLKKVVKVMYCPRCRQAKEYVSHTMWWCVRWKEVWVSTPFWGMIARFKWLGSRDVLRGLAELLKKKLYDLWMDRNDFVHNGNGRQSRNLVSCMAIQSSYLGVSSPNVWSPPQVGSLKLNTNASVKKGLLLCGVGAVIKDDKGWVVTALSKPFPSNFSTEAGEMVALREGLLLAQKLQLKVSCVELDACNVVSKISNGLADLGEIEFILDDVKALLKAVEVQKCLSISRNGNRVAHNLTSLTLSSKEDLLWQNICLSVIFPCLVG</sequence>
<accession>A0AAE0AT72</accession>
<dbReference type="GO" id="GO:0004523">
    <property type="term" value="F:RNA-DNA hybrid ribonuclease activity"/>
    <property type="evidence" value="ECO:0007669"/>
    <property type="project" value="InterPro"/>
</dbReference>
<dbReference type="InterPro" id="IPR002156">
    <property type="entry name" value="RNaseH_domain"/>
</dbReference>
<organism evidence="2 3">
    <name type="scientific">Dipteronia sinensis</name>
    <dbReference type="NCBI Taxonomy" id="43782"/>
    <lineage>
        <taxon>Eukaryota</taxon>
        <taxon>Viridiplantae</taxon>
        <taxon>Streptophyta</taxon>
        <taxon>Embryophyta</taxon>
        <taxon>Tracheophyta</taxon>
        <taxon>Spermatophyta</taxon>
        <taxon>Magnoliopsida</taxon>
        <taxon>eudicotyledons</taxon>
        <taxon>Gunneridae</taxon>
        <taxon>Pentapetalae</taxon>
        <taxon>rosids</taxon>
        <taxon>malvids</taxon>
        <taxon>Sapindales</taxon>
        <taxon>Sapindaceae</taxon>
        <taxon>Hippocastanoideae</taxon>
        <taxon>Acereae</taxon>
        <taxon>Dipteronia</taxon>
    </lineage>
</organism>
<proteinExistence type="predicted"/>
<evidence type="ECO:0000313" key="3">
    <source>
        <dbReference type="Proteomes" id="UP001281410"/>
    </source>
</evidence>
<dbReference type="AlphaFoldDB" id="A0AAE0AT72"/>